<reference evidence="1 2" key="1">
    <citation type="submission" date="2009-10" db="EMBL/GenBank/DDBJ databases">
        <authorList>
            <person name="Shrivastava S."/>
            <person name="Brinkac L.B."/>
            <person name="Brown J.L."/>
            <person name="Bruce D.B."/>
            <person name="Detter C."/>
            <person name="Green L.D."/>
            <person name="Munk C.A."/>
            <person name="Rogers Y.C."/>
            <person name="Tapia R."/>
            <person name="Saunders E.S."/>
            <person name="Sims D.R."/>
            <person name="Smith L.A."/>
            <person name="Smith T.J."/>
            <person name="Sutton G."/>
            <person name="Brettin T."/>
        </authorList>
    </citation>
    <scope>NUCLEOTIDE SEQUENCE [LARGE SCALE GENOMIC DNA]</scope>
    <source>
        <strain evidence="2">D str. 1873</strain>
    </source>
</reference>
<name>A0A9P2LKC7_CLOBO</name>
<proteinExistence type="predicted"/>
<evidence type="ECO:0000313" key="2">
    <source>
        <dbReference type="Proteomes" id="UP000006160"/>
    </source>
</evidence>
<protein>
    <submittedName>
        <fullName evidence="1">Uncharacterized protein</fullName>
    </submittedName>
</protein>
<organism evidence="1 2">
    <name type="scientific">Clostridium botulinum D str. 1873</name>
    <dbReference type="NCBI Taxonomy" id="592027"/>
    <lineage>
        <taxon>Bacteria</taxon>
        <taxon>Bacillati</taxon>
        <taxon>Bacillota</taxon>
        <taxon>Clostridia</taxon>
        <taxon>Eubacteriales</taxon>
        <taxon>Clostridiaceae</taxon>
        <taxon>Clostridium</taxon>
    </lineage>
</organism>
<comment type="caution">
    <text evidence="1">The sequence shown here is derived from an EMBL/GenBank/DDBJ whole genome shotgun (WGS) entry which is preliminary data.</text>
</comment>
<dbReference type="AlphaFoldDB" id="A0A9P2LKC7"/>
<sequence>MDKKIEYQKFLELCDYVHREILEYGKDIKFPKHLALRLRGLHKGQFIAQNNSKPLANYDYDTILLTFKICKFDILSKIRQKDNFQHEKHRINYMMVIIEDKINDVVLRIEKNKKAKQKSELIEIYDDNGAEYKTKTKEIKSSIINNLW</sequence>
<dbReference type="EMBL" id="ACSJ01000016">
    <property type="protein sequence ID" value="EES90368.1"/>
    <property type="molecule type" value="Genomic_DNA"/>
</dbReference>
<dbReference type="Proteomes" id="UP000006160">
    <property type="component" value="Unassembled WGS sequence"/>
</dbReference>
<accession>A0A9P2LKC7</accession>
<gene>
    <name evidence="1" type="ORF">CLG_B2210</name>
</gene>
<evidence type="ECO:0000313" key="1">
    <source>
        <dbReference type="EMBL" id="EES90368.1"/>
    </source>
</evidence>